<feature type="compositionally biased region" description="Low complexity" evidence="1">
    <location>
        <begin position="69"/>
        <end position="97"/>
    </location>
</feature>
<dbReference type="AlphaFoldDB" id="A0A4Y9ZGB8"/>
<feature type="region of interest" description="Disordered" evidence="1">
    <location>
        <begin position="1"/>
        <end position="282"/>
    </location>
</feature>
<dbReference type="Proteomes" id="UP000298061">
    <property type="component" value="Unassembled WGS sequence"/>
</dbReference>
<sequence length="327" mass="33879">MASSAPSNPPLSYADRAKRAQQLKNAPASTFVSQRSGPPPIREDARAPPRLPNGNAAHSAPRADASKVTSPPTSADPTPSESAASSHTQTSHTTSHSMTEDKGPHPNGAPVTSDPPSAAPAPQQTSKSAVPNVWNVRIEQMAQAHAQPRPHPQNAASSASSSLSPVRISAPASAATSSASASRSPRDSSGSRLQNGVAAHSNMAAAGSHDESDTARTQRPRPSPPAVDDPESWPEVGKAAVATKAPQQGVTAHGNGNQVEGRDTEKEKKDEEASPSHPPTPRKSAFSVNILSIFYLSLSSFVVMFDSCASVLVNGAHSLACQHSFYV</sequence>
<name>A0A4Y9ZGB8_9AGAM</name>
<accession>A0A4Y9ZGB8</accession>
<feature type="compositionally biased region" description="Low complexity" evidence="1">
    <location>
        <begin position="109"/>
        <end position="129"/>
    </location>
</feature>
<dbReference type="EMBL" id="SFCI01002681">
    <property type="protein sequence ID" value="TFY73632.1"/>
    <property type="molecule type" value="Genomic_DNA"/>
</dbReference>
<organism evidence="2 3">
    <name type="scientific">Hericium alpestre</name>
    <dbReference type="NCBI Taxonomy" id="135208"/>
    <lineage>
        <taxon>Eukaryota</taxon>
        <taxon>Fungi</taxon>
        <taxon>Dikarya</taxon>
        <taxon>Basidiomycota</taxon>
        <taxon>Agaricomycotina</taxon>
        <taxon>Agaricomycetes</taxon>
        <taxon>Russulales</taxon>
        <taxon>Hericiaceae</taxon>
        <taxon>Hericium</taxon>
    </lineage>
</organism>
<comment type="caution">
    <text evidence="2">The sequence shown here is derived from an EMBL/GenBank/DDBJ whole genome shotgun (WGS) entry which is preliminary data.</text>
</comment>
<evidence type="ECO:0000313" key="2">
    <source>
        <dbReference type="EMBL" id="TFY73632.1"/>
    </source>
</evidence>
<feature type="compositionally biased region" description="Low complexity" evidence="1">
    <location>
        <begin position="155"/>
        <end position="192"/>
    </location>
</feature>
<evidence type="ECO:0000256" key="1">
    <source>
        <dbReference type="SAM" id="MobiDB-lite"/>
    </source>
</evidence>
<proteinExistence type="predicted"/>
<keyword evidence="3" id="KW-1185">Reference proteome</keyword>
<protein>
    <submittedName>
        <fullName evidence="2">Uncharacterized protein</fullName>
    </submittedName>
</protein>
<feature type="compositionally biased region" description="Polar residues" evidence="1">
    <location>
        <begin position="245"/>
        <end position="258"/>
    </location>
</feature>
<reference evidence="2 3" key="1">
    <citation type="submission" date="2019-02" db="EMBL/GenBank/DDBJ databases">
        <title>Genome sequencing of the rare red list fungi Hericium alpestre (H. flagellum).</title>
        <authorList>
            <person name="Buettner E."/>
            <person name="Kellner H."/>
        </authorList>
    </citation>
    <scope>NUCLEOTIDE SEQUENCE [LARGE SCALE GENOMIC DNA]</scope>
    <source>
        <strain evidence="2 3">DSM 108284</strain>
    </source>
</reference>
<feature type="compositionally biased region" description="Polar residues" evidence="1">
    <location>
        <begin position="22"/>
        <end position="36"/>
    </location>
</feature>
<evidence type="ECO:0000313" key="3">
    <source>
        <dbReference type="Proteomes" id="UP000298061"/>
    </source>
</evidence>
<feature type="compositionally biased region" description="Basic and acidic residues" evidence="1">
    <location>
        <begin position="260"/>
        <end position="274"/>
    </location>
</feature>
<gene>
    <name evidence="2" type="ORF">EWM64_g10380</name>
</gene>